<protein>
    <submittedName>
        <fullName evidence="2">Uncharacterized protein</fullName>
    </submittedName>
</protein>
<evidence type="ECO:0000256" key="1">
    <source>
        <dbReference type="SAM" id="MobiDB-lite"/>
    </source>
</evidence>
<evidence type="ECO:0000313" key="3">
    <source>
        <dbReference type="Proteomes" id="UP001559025"/>
    </source>
</evidence>
<dbReference type="EMBL" id="JAZHFV010000002">
    <property type="protein sequence ID" value="MEX4006938.1"/>
    <property type="molecule type" value="Genomic_DNA"/>
</dbReference>
<gene>
    <name evidence="2" type="ORF">V1479_06455</name>
</gene>
<name>A0ABV3WQJ8_9HYPH</name>
<reference evidence="2 3" key="1">
    <citation type="submission" date="2024-01" db="EMBL/GenBank/DDBJ databases">
        <title>New evidence supports the origin of RcGTA from prophage.</title>
        <authorList>
            <person name="Xu Y."/>
            <person name="Liu B."/>
            <person name="Chen F."/>
        </authorList>
    </citation>
    <scope>NUCLEOTIDE SEQUENCE [LARGE SCALE GENOMIC DNA]</scope>
    <source>
        <strain evidence="2 3">CBW1107-2</strain>
    </source>
</reference>
<dbReference type="RefSeq" id="WP_368802190.1">
    <property type="nucleotide sequence ID" value="NZ_JAZHFV010000002.1"/>
</dbReference>
<keyword evidence="3" id="KW-1185">Reference proteome</keyword>
<accession>A0ABV3WQJ8</accession>
<dbReference type="Proteomes" id="UP001559025">
    <property type="component" value="Unassembled WGS sequence"/>
</dbReference>
<proteinExistence type="predicted"/>
<evidence type="ECO:0000313" key="2">
    <source>
        <dbReference type="EMBL" id="MEX4006938.1"/>
    </source>
</evidence>
<sequence length="69" mass="7356">MPWVTFSKDFDFSPAARRGHVTVAYKTGMRKNVTRACALAAQKTGALIEDGSDEDPESGALQDKAAPTA</sequence>
<organism evidence="2 3">
    <name type="scientific">Neoaquamicrobium sediminum</name>
    <dbReference type="NCBI Taxonomy" id="1849104"/>
    <lineage>
        <taxon>Bacteria</taxon>
        <taxon>Pseudomonadati</taxon>
        <taxon>Pseudomonadota</taxon>
        <taxon>Alphaproteobacteria</taxon>
        <taxon>Hyphomicrobiales</taxon>
        <taxon>Phyllobacteriaceae</taxon>
        <taxon>Neoaquamicrobium</taxon>
    </lineage>
</organism>
<comment type="caution">
    <text evidence="2">The sequence shown here is derived from an EMBL/GenBank/DDBJ whole genome shotgun (WGS) entry which is preliminary data.</text>
</comment>
<feature type="region of interest" description="Disordered" evidence="1">
    <location>
        <begin position="46"/>
        <end position="69"/>
    </location>
</feature>